<reference evidence="1 2" key="1">
    <citation type="submission" date="2021-04" db="EMBL/GenBank/DDBJ databases">
        <title>Complete genome sequence of a novel Streptococcus species.</title>
        <authorList>
            <person name="Teng J.L.L."/>
        </authorList>
    </citation>
    <scope>NUCLEOTIDE SEQUENCE [LARGE SCALE GENOMIC DNA]</scope>
    <source>
        <strain evidence="1 2">HKU75</strain>
    </source>
</reference>
<dbReference type="EMBL" id="CP073084">
    <property type="protein sequence ID" value="QUE55388.1"/>
    <property type="molecule type" value="Genomic_DNA"/>
</dbReference>
<dbReference type="RefSeq" id="WP_212573034.1">
    <property type="nucleotide sequence ID" value="NZ_CP073084.1"/>
</dbReference>
<dbReference type="Proteomes" id="UP000677616">
    <property type="component" value="Chromosome"/>
</dbReference>
<evidence type="ECO:0000313" key="1">
    <source>
        <dbReference type="EMBL" id="QUE55388.1"/>
    </source>
</evidence>
<organism evidence="1 2">
    <name type="scientific">Streptococcus oriscaviae</name>
    <dbReference type="NCBI Taxonomy" id="2781599"/>
    <lineage>
        <taxon>Bacteria</taxon>
        <taxon>Bacillati</taxon>
        <taxon>Bacillota</taxon>
        <taxon>Bacilli</taxon>
        <taxon>Lactobacillales</taxon>
        <taxon>Streptococcaceae</taxon>
        <taxon>Streptococcus</taxon>
    </lineage>
</organism>
<dbReference type="Pfam" id="PF15980">
    <property type="entry name" value="ComGF"/>
    <property type="match status" value="1"/>
</dbReference>
<dbReference type="InterPro" id="IPR016977">
    <property type="entry name" value="ComGF"/>
</dbReference>
<gene>
    <name evidence="1" type="ORF">INT76_06205</name>
</gene>
<evidence type="ECO:0000313" key="2">
    <source>
        <dbReference type="Proteomes" id="UP000677616"/>
    </source>
</evidence>
<protein>
    <submittedName>
        <fullName evidence="1">Competence protein ComGF</fullName>
    </submittedName>
</protein>
<accession>A0ABX7YNU6</accession>
<sequence length="144" mass="16435">MKKTRVAAFTLMECLLALLVLSGSFLVFDGLTKLVSQEVRHQTSSVDRDWLVFAEQLRTEFDGVSLLKVENNRIYVDKDGQLLAFGKSKGDDFRKTNDKGQGYQPMLYHLQSVQISQSDGLVRIDLTFQNGKRRTFLYDFTEAS</sequence>
<name>A0ABX7YNU6_9STRE</name>
<dbReference type="PIRSF" id="PIRSF031611">
    <property type="entry name" value="Competence_ComGF"/>
    <property type="match status" value="1"/>
</dbReference>
<dbReference type="NCBIfam" id="NF041002">
    <property type="entry name" value="pilin_ComGF"/>
    <property type="match status" value="1"/>
</dbReference>
<proteinExistence type="predicted"/>
<keyword evidence="2" id="KW-1185">Reference proteome</keyword>